<feature type="region of interest" description="Disordered" evidence="1">
    <location>
        <begin position="121"/>
        <end position="154"/>
    </location>
</feature>
<organism evidence="2 3">
    <name type="scientific">Paramuricea clavata</name>
    <name type="common">Red gorgonian</name>
    <name type="synonym">Violescent sea-whip</name>
    <dbReference type="NCBI Taxonomy" id="317549"/>
    <lineage>
        <taxon>Eukaryota</taxon>
        <taxon>Metazoa</taxon>
        <taxon>Cnidaria</taxon>
        <taxon>Anthozoa</taxon>
        <taxon>Octocorallia</taxon>
        <taxon>Malacalcyonacea</taxon>
        <taxon>Plexauridae</taxon>
        <taxon>Paramuricea</taxon>
    </lineage>
</organism>
<evidence type="ECO:0000313" key="2">
    <source>
        <dbReference type="EMBL" id="CAB4045452.1"/>
    </source>
</evidence>
<feature type="non-terminal residue" evidence="2">
    <location>
        <position position="220"/>
    </location>
</feature>
<accession>A0A6S7LUS8</accession>
<evidence type="ECO:0000256" key="1">
    <source>
        <dbReference type="SAM" id="MobiDB-lite"/>
    </source>
</evidence>
<proteinExistence type="predicted"/>
<dbReference type="AlphaFoldDB" id="A0A6S7LUS8"/>
<name>A0A6S7LUS8_PARCT</name>
<sequence>KAYQRYLVDGKAKFHVRASLSGLPFAVEIDSVYICKSCLDKLKQLDNLKRQDRELLAILKGLVTSSKRVLETRESSLASSPPESLERVNIAKRPCIESTFRPFVAPLSPVSVQTGCWSSIPSVESPSSPRDSSVVHHSTPSKQPDTFPTSSRQSGVVTVKLQWSNDKNERDLPDDLQSLGKMLVHGTYKQIANAAWKSAALRKQLQIVALIKQIDSECNG</sequence>
<keyword evidence="3" id="KW-1185">Reference proteome</keyword>
<dbReference type="Proteomes" id="UP001152795">
    <property type="component" value="Unassembled WGS sequence"/>
</dbReference>
<protein>
    <submittedName>
        <fullName evidence="2">Uncharacterized protein</fullName>
    </submittedName>
</protein>
<dbReference type="EMBL" id="CACRXK020039549">
    <property type="protein sequence ID" value="CAB4045452.1"/>
    <property type="molecule type" value="Genomic_DNA"/>
</dbReference>
<feature type="non-terminal residue" evidence="2">
    <location>
        <position position="1"/>
    </location>
</feature>
<feature type="compositionally biased region" description="Polar residues" evidence="1">
    <location>
        <begin position="140"/>
        <end position="154"/>
    </location>
</feature>
<gene>
    <name evidence="2" type="ORF">PACLA_8A039781</name>
</gene>
<evidence type="ECO:0000313" key="3">
    <source>
        <dbReference type="Proteomes" id="UP001152795"/>
    </source>
</evidence>
<comment type="caution">
    <text evidence="2">The sequence shown here is derived from an EMBL/GenBank/DDBJ whole genome shotgun (WGS) entry which is preliminary data.</text>
</comment>
<feature type="compositionally biased region" description="Low complexity" evidence="1">
    <location>
        <begin position="121"/>
        <end position="138"/>
    </location>
</feature>
<reference evidence="2" key="1">
    <citation type="submission" date="2020-04" db="EMBL/GenBank/DDBJ databases">
        <authorList>
            <person name="Alioto T."/>
            <person name="Alioto T."/>
            <person name="Gomez Garrido J."/>
        </authorList>
    </citation>
    <scope>NUCLEOTIDE SEQUENCE</scope>
    <source>
        <strain evidence="2">A484AB</strain>
    </source>
</reference>